<dbReference type="SUPFAM" id="SSF50630">
    <property type="entry name" value="Acid proteases"/>
    <property type="match status" value="1"/>
</dbReference>
<dbReference type="GO" id="GO:0004190">
    <property type="term" value="F:aspartic-type endopeptidase activity"/>
    <property type="evidence" value="ECO:0007669"/>
    <property type="project" value="InterPro"/>
</dbReference>
<keyword evidence="3" id="KW-1133">Transmembrane helix</keyword>
<feature type="region of interest" description="Disordered" evidence="2">
    <location>
        <begin position="585"/>
        <end position="604"/>
    </location>
</feature>
<evidence type="ECO:0000313" key="5">
    <source>
        <dbReference type="EMBL" id="USP81182.1"/>
    </source>
</evidence>
<feature type="domain" description="Peptidase A1" evidence="4">
    <location>
        <begin position="36"/>
        <end position="392"/>
    </location>
</feature>
<feature type="region of interest" description="Disordered" evidence="2">
    <location>
        <begin position="1"/>
        <end position="25"/>
    </location>
</feature>
<evidence type="ECO:0000259" key="4">
    <source>
        <dbReference type="Pfam" id="PF00026"/>
    </source>
</evidence>
<dbReference type="Proteomes" id="UP001056012">
    <property type="component" value="Chromosome 6"/>
</dbReference>
<accession>A0A9Q8ZFS6</accession>
<keyword evidence="3" id="KW-0812">Transmembrane</keyword>
<dbReference type="VEuPathDB" id="FungiDB:yc1106_08456"/>
<dbReference type="InterPro" id="IPR001461">
    <property type="entry name" value="Aspartic_peptidase_A1"/>
</dbReference>
<dbReference type="CDD" id="cd12087">
    <property type="entry name" value="TM_EGFR-like"/>
    <property type="match status" value="1"/>
</dbReference>
<protein>
    <recommendedName>
        <fullName evidence="4">Peptidase A1 domain-containing protein</fullName>
    </recommendedName>
</protein>
<dbReference type="GO" id="GO:0006508">
    <property type="term" value="P:proteolysis"/>
    <property type="evidence" value="ECO:0007669"/>
    <property type="project" value="InterPro"/>
</dbReference>
<dbReference type="PRINTS" id="PR00792">
    <property type="entry name" value="PEPSIN"/>
</dbReference>
<dbReference type="Pfam" id="PF00026">
    <property type="entry name" value="Asp"/>
    <property type="match status" value="1"/>
</dbReference>
<dbReference type="CDD" id="cd05471">
    <property type="entry name" value="pepsin_like"/>
    <property type="match status" value="1"/>
</dbReference>
<proteinExistence type="inferred from homology"/>
<evidence type="ECO:0000256" key="3">
    <source>
        <dbReference type="SAM" id="Phobius"/>
    </source>
</evidence>
<dbReference type="InterPro" id="IPR033121">
    <property type="entry name" value="PEPTIDASE_A1"/>
</dbReference>
<keyword evidence="3" id="KW-0472">Membrane</keyword>
<dbReference type="OrthoDB" id="4074350at2759"/>
<evidence type="ECO:0000256" key="2">
    <source>
        <dbReference type="SAM" id="MobiDB-lite"/>
    </source>
</evidence>
<dbReference type="PANTHER" id="PTHR47966:SF51">
    <property type="entry name" value="BETA-SITE APP-CLEAVING ENZYME, ISOFORM A-RELATED"/>
    <property type="match status" value="1"/>
</dbReference>
<evidence type="ECO:0000313" key="6">
    <source>
        <dbReference type="Proteomes" id="UP001056012"/>
    </source>
</evidence>
<name>A0A9Q8ZFS6_CURCL</name>
<gene>
    <name evidence="5" type="ORF">yc1106_08456</name>
</gene>
<comment type="similarity">
    <text evidence="1">Belongs to the peptidase A1 family.</text>
</comment>
<dbReference type="Gene3D" id="2.40.70.10">
    <property type="entry name" value="Acid Proteases"/>
    <property type="match status" value="2"/>
</dbReference>
<dbReference type="EMBL" id="CP089279">
    <property type="protein sequence ID" value="USP81182.1"/>
    <property type="molecule type" value="Genomic_DNA"/>
</dbReference>
<evidence type="ECO:0000256" key="1">
    <source>
        <dbReference type="ARBA" id="ARBA00007447"/>
    </source>
</evidence>
<sequence length="604" mass="64608">MSLAARAAEPSASPTPYTVPPSGRFDGTDGSWSTFKVSVGSPGQDFRVIPSTKAGVTYVIAAEGCLAGVDPANCPQLRGIGIFNSAQSTGFQANASSTWSAIGEFQVELEQTLNYTGRGLFGTDVVSLGAAADRSSSLSLTGSIVSAIADLDYYLGMLGLGQVKSSFDSGSQPVDSTLYQLRDSKKIPSFSYAYTAGAKYRLKSVLGSLILGGYDSTRFDNTTNSLSFTFSQDSSRLLTVSVDSIMATNTLQGTYSLTSGSHFSVIDSTVPHLWLPESVCAEFETAFGLTYDPQTDLYLVNDTIHEQLLSKNPTITLKLANSPDSAAQNYTNIQLPYAAFDLQASYPIYQNATNYFPIRRAANESQYVLGRTLLQEAYLIVDYERSNFTVAQAVFPNPLPPAQVMTIVSPSESPADHSSSSGLSTGAIVGIAIGAVAGILVAALALFLMFCRKRRAKKQSQSNQQYELAGKNLSEVGSGNNLSTAALPLKAPPTLQELSGTPLTELASPANDHPVGHAYPQDQKTVIQVTDEPQELHGDSMIPMTPKWCEVQVPQAPYQRDADGESSSSRAVSAMLSDETYPARDYNTQAAVSPLTPRVPQYKY</sequence>
<organism evidence="5 6">
    <name type="scientific">Curvularia clavata</name>
    <dbReference type="NCBI Taxonomy" id="95742"/>
    <lineage>
        <taxon>Eukaryota</taxon>
        <taxon>Fungi</taxon>
        <taxon>Dikarya</taxon>
        <taxon>Ascomycota</taxon>
        <taxon>Pezizomycotina</taxon>
        <taxon>Dothideomycetes</taxon>
        <taxon>Pleosporomycetidae</taxon>
        <taxon>Pleosporales</taxon>
        <taxon>Pleosporineae</taxon>
        <taxon>Pleosporaceae</taxon>
        <taxon>Curvularia</taxon>
    </lineage>
</organism>
<dbReference type="GO" id="GO:0000324">
    <property type="term" value="C:fungal-type vacuole"/>
    <property type="evidence" value="ECO:0007669"/>
    <property type="project" value="TreeGrafter"/>
</dbReference>
<dbReference type="InterPro" id="IPR034164">
    <property type="entry name" value="Pepsin-like_dom"/>
</dbReference>
<dbReference type="AlphaFoldDB" id="A0A9Q8ZFS6"/>
<keyword evidence="6" id="KW-1185">Reference proteome</keyword>
<dbReference type="PANTHER" id="PTHR47966">
    <property type="entry name" value="BETA-SITE APP-CLEAVING ENZYME, ISOFORM A-RELATED"/>
    <property type="match status" value="1"/>
</dbReference>
<reference evidence="5" key="1">
    <citation type="submission" date="2021-12" db="EMBL/GenBank/DDBJ databases">
        <title>Curvularia clavata genome.</title>
        <authorList>
            <person name="Cao Y."/>
        </authorList>
    </citation>
    <scope>NUCLEOTIDE SEQUENCE</scope>
    <source>
        <strain evidence="5">Yc1106</strain>
    </source>
</reference>
<feature type="transmembrane region" description="Helical" evidence="3">
    <location>
        <begin position="427"/>
        <end position="451"/>
    </location>
</feature>
<dbReference type="InterPro" id="IPR021109">
    <property type="entry name" value="Peptidase_aspartic_dom_sf"/>
</dbReference>